<gene>
    <name evidence="9" type="ORF">CLG_B0066</name>
</gene>
<dbReference type="InterPro" id="IPR036324">
    <property type="entry name" value="Mn/Fe_SOD_N_sf"/>
</dbReference>
<dbReference type="InterPro" id="IPR036314">
    <property type="entry name" value="SOD_C_sf"/>
</dbReference>
<evidence type="ECO:0000259" key="7">
    <source>
        <dbReference type="Pfam" id="PF00081"/>
    </source>
</evidence>
<feature type="binding site" evidence="5">
    <location>
        <position position="157"/>
    </location>
    <ligand>
        <name>Mn(2+)</name>
        <dbReference type="ChEBI" id="CHEBI:29035"/>
    </ligand>
</feature>
<dbReference type="SUPFAM" id="SSF46609">
    <property type="entry name" value="Fe,Mn superoxide dismutase (SOD), N-terminal domain"/>
    <property type="match status" value="1"/>
</dbReference>
<dbReference type="PIRSF" id="PIRSF000349">
    <property type="entry name" value="SODismutase"/>
    <property type="match status" value="1"/>
</dbReference>
<feature type="domain" description="Manganese/iron superoxide dismutase N-terminal" evidence="7">
    <location>
        <begin position="2"/>
        <end position="81"/>
    </location>
</feature>
<evidence type="ECO:0000313" key="9">
    <source>
        <dbReference type="EMBL" id="EES90490.1"/>
    </source>
</evidence>
<proteinExistence type="inferred from homology"/>
<dbReference type="GeneID" id="66319246"/>
<dbReference type="EC" id="1.15.1.1" evidence="2 6"/>
<accession>A0A9P2LKI0</accession>
<dbReference type="InterPro" id="IPR019833">
    <property type="entry name" value="Mn/Fe_SOD_BS"/>
</dbReference>
<keyword evidence="4 6" id="KW-0560">Oxidoreductase</keyword>
<dbReference type="Pfam" id="PF02777">
    <property type="entry name" value="Sod_Fe_C"/>
    <property type="match status" value="1"/>
</dbReference>
<comment type="catalytic activity">
    <reaction evidence="6">
        <text>2 superoxide + 2 H(+) = H2O2 + O2</text>
        <dbReference type="Rhea" id="RHEA:20696"/>
        <dbReference type="ChEBI" id="CHEBI:15378"/>
        <dbReference type="ChEBI" id="CHEBI:15379"/>
        <dbReference type="ChEBI" id="CHEBI:16240"/>
        <dbReference type="ChEBI" id="CHEBI:18421"/>
        <dbReference type="EC" id="1.15.1.1"/>
    </reaction>
</comment>
<feature type="binding site" evidence="5">
    <location>
        <position position="74"/>
    </location>
    <ligand>
        <name>Mn(2+)</name>
        <dbReference type="ChEBI" id="CHEBI:29035"/>
    </ligand>
</feature>
<evidence type="ECO:0000256" key="4">
    <source>
        <dbReference type="ARBA" id="ARBA00023002"/>
    </source>
</evidence>
<name>A0A9P2LKI0_CLOBO</name>
<dbReference type="RefSeq" id="WP_003377381.1">
    <property type="nucleotide sequence ID" value="NZ_ACSJ01000009.1"/>
</dbReference>
<sequence length="197" mass="23035">MFNLPKLPYDYNSLEPYYDEETLKIHHDKHHKAYVDGLNKAETELNNARNSGDYSLVKHWEKELAFNGAGDVLHTLFWENMIPGGSTPSGDILDRINKDFGNFENFKKQFSASAATVEGSGWCILVFIPELDKLQIMQIEKHQNLVILGSIPLLVLDMWEHAYYLKYQNRRADFINAWWNIVNWNEVNKRYLNVINK</sequence>
<dbReference type="AlphaFoldDB" id="A0A9P2LKI0"/>
<evidence type="ECO:0000256" key="2">
    <source>
        <dbReference type="ARBA" id="ARBA00012682"/>
    </source>
</evidence>
<organism evidence="9 10">
    <name type="scientific">Clostridium botulinum D str. 1873</name>
    <dbReference type="NCBI Taxonomy" id="592027"/>
    <lineage>
        <taxon>Bacteria</taxon>
        <taxon>Bacillati</taxon>
        <taxon>Bacillota</taxon>
        <taxon>Clostridia</taxon>
        <taxon>Eubacteriales</taxon>
        <taxon>Clostridiaceae</taxon>
        <taxon>Clostridium</taxon>
    </lineage>
</organism>
<dbReference type="Gene3D" id="3.55.40.20">
    <property type="entry name" value="Iron/manganese superoxide dismutase, C-terminal domain"/>
    <property type="match status" value="1"/>
</dbReference>
<feature type="binding site" evidence="5">
    <location>
        <position position="161"/>
    </location>
    <ligand>
        <name>Mn(2+)</name>
        <dbReference type="ChEBI" id="CHEBI:29035"/>
    </ligand>
</feature>
<dbReference type="SUPFAM" id="SSF54719">
    <property type="entry name" value="Fe,Mn superoxide dismutase (SOD), C-terminal domain"/>
    <property type="match status" value="1"/>
</dbReference>
<dbReference type="PRINTS" id="PR01703">
    <property type="entry name" value="MNSODISMTASE"/>
</dbReference>
<dbReference type="Proteomes" id="UP000006160">
    <property type="component" value="Unassembled WGS sequence"/>
</dbReference>
<dbReference type="InterPro" id="IPR019832">
    <property type="entry name" value="Mn/Fe_SOD_C"/>
</dbReference>
<dbReference type="Gene3D" id="1.10.287.990">
    <property type="entry name" value="Fe,Mn superoxide dismutase (SOD) domain"/>
    <property type="match status" value="1"/>
</dbReference>
<dbReference type="InterPro" id="IPR019831">
    <property type="entry name" value="Mn/Fe_SOD_N"/>
</dbReference>
<dbReference type="EMBL" id="ACSJ01000009">
    <property type="protein sequence ID" value="EES90490.1"/>
    <property type="molecule type" value="Genomic_DNA"/>
</dbReference>
<reference evidence="9 10" key="1">
    <citation type="submission" date="2009-10" db="EMBL/GenBank/DDBJ databases">
        <authorList>
            <person name="Shrivastava S."/>
            <person name="Brinkac L.B."/>
            <person name="Brown J.L."/>
            <person name="Bruce D.B."/>
            <person name="Detter C."/>
            <person name="Green L.D."/>
            <person name="Munk C.A."/>
            <person name="Rogers Y.C."/>
            <person name="Tapia R."/>
            <person name="Saunders E.S."/>
            <person name="Sims D.R."/>
            <person name="Smith L.A."/>
            <person name="Smith T.J."/>
            <person name="Sutton G."/>
            <person name="Brettin T."/>
        </authorList>
    </citation>
    <scope>NUCLEOTIDE SEQUENCE [LARGE SCALE GENOMIC DNA]</scope>
    <source>
        <strain evidence="10">D str. 1873</strain>
    </source>
</reference>
<dbReference type="GO" id="GO:0004784">
    <property type="term" value="F:superoxide dismutase activity"/>
    <property type="evidence" value="ECO:0007669"/>
    <property type="project" value="UniProtKB-EC"/>
</dbReference>
<comment type="similarity">
    <text evidence="1 6">Belongs to the iron/manganese superoxide dismutase family.</text>
</comment>
<dbReference type="PROSITE" id="PS00088">
    <property type="entry name" value="SOD_MN"/>
    <property type="match status" value="1"/>
</dbReference>
<dbReference type="FunFam" id="1.10.287.990:FF:000001">
    <property type="entry name" value="Superoxide dismutase"/>
    <property type="match status" value="1"/>
</dbReference>
<evidence type="ECO:0000256" key="5">
    <source>
        <dbReference type="PIRSR" id="PIRSR000349-1"/>
    </source>
</evidence>
<evidence type="ECO:0000256" key="6">
    <source>
        <dbReference type="RuleBase" id="RU000414"/>
    </source>
</evidence>
<dbReference type="FunFam" id="3.55.40.20:FF:000004">
    <property type="entry name" value="Superoxide dismutase [Fe]"/>
    <property type="match status" value="1"/>
</dbReference>
<dbReference type="Pfam" id="PF00081">
    <property type="entry name" value="Sod_Fe_N"/>
    <property type="match status" value="1"/>
</dbReference>
<dbReference type="PANTHER" id="PTHR11404">
    <property type="entry name" value="SUPEROXIDE DISMUTASE 2"/>
    <property type="match status" value="1"/>
</dbReference>
<keyword evidence="3 5" id="KW-0479">Metal-binding</keyword>
<feature type="binding site" evidence="5">
    <location>
        <position position="26"/>
    </location>
    <ligand>
        <name>Mn(2+)</name>
        <dbReference type="ChEBI" id="CHEBI:29035"/>
    </ligand>
</feature>
<comment type="caution">
    <text evidence="9">The sequence shown here is derived from an EMBL/GenBank/DDBJ whole genome shotgun (WGS) entry which is preliminary data.</text>
</comment>
<dbReference type="InterPro" id="IPR050265">
    <property type="entry name" value="Fe/Mn_Superoxide_Dismutase"/>
</dbReference>
<dbReference type="InterPro" id="IPR001189">
    <property type="entry name" value="Mn/Fe_SOD"/>
</dbReference>
<evidence type="ECO:0000313" key="10">
    <source>
        <dbReference type="Proteomes" id="UP000006160"/>
    </source>
</evidence>
<evidence type="ECO:0000256" key="3">
    <source>
        <dbReference type="ARBA" id="ARBA00022723"/>
    </source>
</evidence>
<comment type="function">
    <text evidence="6">Destroys radicals which are normally produced within the cells and which are toxic to biological systems.</text>
</comment>
<evidence type="ECO:0000259" key="8">
    <source>
        <dbReference type="Pfam" id="PF02777"/>
    </source>
</evidence>
<feature type="domain" description="Manganese/iron superoxide dismutase C-terminal" evidence="8">
    <location>
        <begin position="88"/>
        <end position="190"/>
    </location>
</feature>
<dbReference type="GO" id="GO:0046872">
    <property type="term" value="F:metal ion binding"/>
    <property type="evidence" value="ECO:0007669"/>
    <property type="project" value="UniProtKB-KW"/>
</dbReference>
<evidence type="ECO:0000256" key="1">
    <source>
        <dbReference type="ARBA" id="ARBA00008714"/>
    </source>
</evidence>
<dbReference type="PANTHER" id="PTHR11404:SF6">
    <property type="entry name" value="SUPEROXIDE DISMUTASE [MN], MITOCHONDRIAL"/>
    <property type="match status" value="1"/>
</dbReference>
<protein>
    <recommendedName>
        <fullName evidence="2 6">Superoxide dismutase</fullName>
        <ecNumber evidence="2 6">1.15.1.1</ecNumber>
    </recommendedName>
</protein>